<comment type="caution">
    <text evidence="7">The sequence shown here is derived from an EMBL/GenBank/DDBJ whole genome shotgun (WGS) entry which is preliminary data.</text>
</comment>
<keyword evidence="4" id="KW-0804">Transcription</keyword>
<dbReference type="InterPro" id="IPR013324">
    <property type="entry name" value="RNA_pol_sigma_r3/r4-like"/>
</dbReference>
<comment type="similarity">
    <text evidence="1">Belongs to the sigma-70 factor family. ECF subfamily.</text>
</comment>
<keyword evidence="3" id="KW-0731">Sigma factor</keyword>
<organism evidence="7 8">
    <name type="scientific">Paenibacillus alginolyticus</name>
    <dbReference type="NCBI Taxonomy" id="59839"/>
    <lineage>
        <taxon>Bacteria</taxon>
        <taxon>Bacillati</taxon>
        <taxon>Bacillota</taxon>
        <taxon>Bacilli</taxon>
        <taxon>Bacillales</taxon>
        <taxon>Paenibacillaceae</taxon>
        <taxon>Paenibacillus</taxon>
    </lineage>
</organism>
<dbReference type="CDD" id="cd06171">
    <property type="entry name" value="Sigma70_r4"/>
    <property type="match status" value="1"/>
</dbReference>
<dbReference type="InterPro" id="IPR007627">
    <property type="entry name" value="RNA_pol_sigma70_r2"/>
</dbReference>
<dbReference type="Gene3D" id="1.10.1740.10">
    <property type="match status" value="1"/>
</dbReference>
<dbReference type="InterPro" id="IPR039425">
    <property type="entry name" value="RNA_pol_sigma-70-like"/>
</dbReference>
<protein>
    <submittedName>
        <fullName evidence="7">Sigma-70 family RNA polymerase sigma factor</fullName>
    </submittedName>
</protein>
<evidence type="ECO:0000259" key="6">
    <source>
        <dbReference type="Pfam" id="PF08281"/>
    </source>
</evidence>
<evidence type="ECO:0000313" key="8">
    <source>
        <dbReference type="Proteomes" id="UP001527099"/>
    </source>
</evidence>
<dbReference type="Gene3D" id="1.10.10.10">
    <property type="entry name" value="Winged helix-like DNA-binding domain superfamily/Winged helix DNA-binding domain"/>
    <property type="match status" value="1"/>
</dbReference>
<accession>A0ABT4GEI2</accession>
<dbReference type="InterPro" id="IPR013249">
    <property type="entry name" value="RNA_pol_sigma70_r4_t2"/>
</dbReference>
<dbReference type="Pfam" id="PF08281">
    <property type="entry name" value="Sigma70_r4_2"/>
    <property type="match status" value="1"/>
</dbReference>
<feature type="domain" description="RNA polymerase sigma factor 70 region 4 type 2" evidence="6">
    <location>
        <begin position="135"/>
        <end position="185"/>
    </location>
</feature>
<dbReference type="Proteomes" id="UP001527099">
    <property type="component" value="Unassembled WGS sequence"/>
</dbReference>
<evidence type="ECO:0000256" key="1">
    <source>
        <dbReference type="ARBA" id="ARBA00010641"/>
    </source>
</evidence>
<evidence type="ECO:0000259" key="5">
    <source>
        <dbReference type="Pfam" id="PF04542"/>
    </source>
</evidence>
<keyword evidence="2" id="KW-0805">Transcription regulation</keyword>
<evidence type="ECO:0000256" key="2">
    <source>
        <dbReference type="ARBA" id="ARBA00023015"/>
    </source>
</evidence>
<dbReference type="NCBIfam" id="TIGR02937">
    <property type="entry name" value="sigma70-ECF"/>
    <property type="match status" value="1"/>
</dbReference>
<dbReference type="InterPro" id="IPR014284">
    <property type="entry name" value="RNA_pol_sigma-70_dom"/>
</dbReference>
<dbReference type="SUPFAM" id="SSF88659">
    <property type="entry name" value="Sigma3 and sigma4 domains of RNA polymerase sigma factors"/>
    <property type="match status" value="1"/>
</dbReference>
<reference evidence="7 8" key="1">
    <citation type="submission" date="2022-05" db="EMBL/GenBank/DDBJ databases">
        <title>Genome Sequencing of Bee-Associated Microbes.</title>
        <authorList>
            <person name="Dunlap C."/>
        </authorList>
    </citation>
    <scope>NUCLEOTIDE SEQUENCE [LARGE SCALE GENOMIC DNA]</scope>
    <source>
        <strain evidence="7 8">NRRL B-14421</strain>
    </source>
</reference>
<keyword evidence="8" id="KW-1185">Reference proteome</keyword>
<name>A0ABT4GEI2_9BACL</name>
<evidence type="ECO:0000256" key="4">
    <source>
        <dbReference type="ARBA" id="ARBA00023163"/>
    </source>
</evidence>
<dbReference type="Pfam" id="PF04542">
    <property type="entry name" value="Sigma70_r2"/>
    <property type="match status" value="1"/>
</dbReference>
<dbReference type="RefSeq" id="WP_244280240.1">
    <property type="nucleotide sequence ID" value="NZ_JAMDMW010000059.1"/>
</dbReference>
<evidence type="ECO:0000313" key="7">
    <source>
        <dbReference type="EMBL" id="MCY9694585.1"/>
    </source>
</evidence>
<dbReference type="EMBL" id="JAMDMX010000050">
    <property type="protein sequence ID" value="MCY9694585.1"/>
    <property type="molecule type" value="Genomic_DNA"/>
</dbReference>
<dbReference type="PANTHER" id="PTHR43133">
    <property type="entry name" value="RNA POLYMERASE ECF-TYPE SIGMA FACTO"/>
    <property type="match status" value="1"/>
</dbReference>
<gene>
    <name evidence="7" type="ORF">M5X19_16970</name>
</gene>
<dbReference type="PANTHER" id="PTHR43133:SF51">
    <property type="entry name" value="RNA POLYMERASE SIGMA FACTOR"/>
    <property type="match status" value="1"/>
</dbReference>
<dbReference type="InterPro" id="IPR013325">
    <property type="entry name" value="RNA_pol_sigma_r2"/>
</dbReference>
<proteinExistence type="inferred from homology"/>
<sequence length="210" mass="24932">MDEQKGGKSGMDKMTDEQLIDRVRQGHSDAYRVLVERHKSYIYTLVYRMVGHKETAEDLTQEVFVKLFRSLAHFRGDAKFTTWLYRMTTNLVTDFRRSQKRKPYEALLDKMKGWFTDAREQPEEIAMLKEDQEHMQALLSELPDKYRLIMYLFHYKQLSYQEMSEVTGLPMKTLETRLYRGKAMLKEKWLEVNAHDSQTSGRHSAHAIPK</sequence>
<feature type="domain" description="RNA polymerase sigma-70 region 2" evidence="5">
    <location>
        <begin position="34"/>
        <end position="101"/>
    </location>
</feature>
<dbReference type="SUPFAM" id="SSF88946">
    <property type="entry name" value="Sigma2 domain of RNA polymerase sigma factors"/>
    <property type="match status" value="1"/>
</dbReference>
<dbReference type="InterPro" id="IPR036388">
    <property type="entry name" value="WH-like_DNA-bd_sf"/>
</dbReference>
<evidence type="ECO:0000256" key="3">
    <source>
        <dbReference type="ARBA" id="ARBA00023082"/>
    </source>
</evidence>